<organism evidence="2 3">
    <name type="scientific">Oxynema aestuarii AP17</name>
    <dbReference type="NCBI Taxonomy" id="2064643"/>
    <lineage>
        <taxon>Bacteria</taxon>
        <taxon>Bacillati</taxon>
        <taxon>Cyanobacteriota</taxon>
        <taxon>Cyanophyceae</taxon>
        <taxon>Oscillatoriophycideae</taxon>
        <taxon>Oscillatoriales</taxon>
        <taxon>Oscillatoriaceae</taxon>
        <taxon>Oxynema</taxon>
        <taxon>Oxynema aestuarii</taxon>
    </lineage>
</organism>
<dbReference type="PANTHER" id="PTHR43581">
    <property type="entry name" value="ATP/GTP PHOSPHATASE"/>
    <property type="match status" value="1"/>
</dbReference>
<sequence>MLDDIRIKNYRSFREFKANRLAPVNLIVGGNNSGKTSLLEAVHLLVNQQDITALFETLSIRGEFTFLESDIRKFPRIQQTRKIYEFAHLFYKRTLESNSSIYISSETKEIFIKITFNRFHGEEINSFEELQENAIFSDRIVISYSNKKDGLALRVSSSGSFDERMKVSNLNRVFIPRISDRSDRSISLFLSVDSMSIEDLSRLWDKITLTPEEDTIIEALKILEPKIERLSFTGHYRSTNGILLKLKGQDRPIPLGSMGDGMRRILNLVMSAVSVKNGYLLVDEIDTGLYYDVQTDMWRLIFAIAKQLNIQVFATTHSWDCVSAFSDALMEVEDSSIGQLLRLEWREDEIRAIDYSADRLASAVRQNIEVR</sequence>
<evidence type="ECO:0000313" key="3">
    <source>
        <dbReference type="Proteomes" id="UP000500857"/>
    </source>
</evidence>
<protein>
    <submittedName>
        <fullName evidence="2">AAA family ATPase</fullName>
    </submittedName>
</protein>
<dbReference type="GO" id="GO:0016887">
    <property type="term" value="F:ATP hydrolysis activity"/>
    <property type="evidence" value="ECO:0007669"/>
    <property type="project" value="InterPro"/>
</dbReference>
<dbReference type="PANTHER" id="PTHR43581:SF4">
    <property type="entry name" value="ATP_GTP PHOSPHATASE"/>
    <property type="match status" value="1"/>
</dbReference>
<dbReference type="EMBL" id="CP051167">
    <property type="protein sequence ID" value="QIZ70887.1"/>
    <property type="molecule type" value="Genomic_DNA"/>
</dbReference>
<gene>
    <name evidence="2" type="ORF">HCG48_10055</name>
</gene>
<feature type="domain" description="Endonuclease GajA/Old nuclease/RecF-like AAA" evidence="1">
    <location>
        <begin position="1"/>
        <end position="322"/>
    </location>
</feature>
<accession>A0A6H1TXL4</accession>
<dbReference type="InterPro" id="IPR041685">
    <property type="entry name" value="AAA_GajA/Old/RecF-like"/>
</dbReference>
<name>A0A6H1TXL4_9CYAN</name>
<dbReference type="AlphaFoldDB" id="A0A6H1TXL4"/>
<dbReference type="InterPro" id="IPR051396">
    <property type="entry name" value="Bact_Antivir_Def_Nuclease"/>
</dbReference>
<dbReference type="SUPFAM" id="SSF52540">
    <property type="entry name" value="P-loop containing nucleoside triphosphate hydrolases"/>
    <property type="match status" value="1"/>
</dbReference>
<reference evidence="2 3" key="1">
    <citation type="submission" date="2020-04" db="EMBL/GenBank/DDBJ databases">
        <authorList>
            <person name="Basu S."/>
            <person name="Maruthanayagam V."/>
            <person name="Chakraborty S."/>
            <person name="Pramanik A."/>
            <person name="Mukherjee J."/>
            <person name="Brink B."/>
        </authorList>
    </citation>
    <scope>NUCLEOTIDE SEQUENCE [LARGE SCALE GENOMIC DNA]</scope>
    <source>
        <strain evidence="2 3">AP17</strain>
    </source>
</reference>
<proteinExistence type="predicted"/>
<keyword evidence="3" id="KW-1185">Reference proteome</keyword>
<dbReference type="Gene3D" id="3.40.50.300">
    <property type="entry name" value="P-loop containing nucleotide triphosphate hydrolases"/>
    <property type="match status" value="1"/>
</dbReference>
<dbReference type="GO" id="GO:0005524">
    <property type="term" value="F:ATP binding"/>
    <property type="evidence" value="ECO:0007669"/>
    <property type="project" value="InterPro"/>
</dbReference>
<evidence type="ECO:0000259" key="1">
    <source>
        <dbReference type="Pfam" id="PF13175"/>
    </source>
</evidence>
<dbReference type="KEGG" id="oxy:HCG48_10055"/>
<dbReference type="Pfam" id="PF13175">
    <property type="entry name" value="AAA_15"/>
    <property type="match status" value="1"/>
</dbReference>
<dbReference type="InterPro" id="IPR027417">
    <property type="entry name" value="P-loop_NTPase"/>
</dbReference>
<evidence type="ECO:0000313" key="2">
    <source>
        <dbReference type="EMBL" id="QIZ70887.1"/>
    </source>
</evidence>
<dbReference type="Proteomes" id="UP000500857">
    <property type="component" value="Chromosome"/>
</dbReference>
<dbReference type="RefSeq" id="WP_168569042.1">
    <property type="nucleotide sequence ID" value="NZ_CP051167.1"/>
</dbReference>